<proteinExistence type="predicted"/>
<organism evidence="1 2">
    <name type="scientific">Acinetobacter phage Aristophanes</name>
    <dbReference type="NCBI Taxonomy" id="2759203"/>
    <lineage>
        <taxon>Viruses</taxon>
        <taxon>Duplodnaviria</taxon>
        <taxon>Heunggongvirae</taxon>
        <taxon>Uroviricota</taxon>
        <taxon>Caudoviricetes</taxon>
        <taxon>Autographivirales</taxon>
        <taxon>Autoscriptoviridae</taxon>
        <taxon>Beijerinckvirinae</taxon>
        <taxon>Aristophanesvirus</taxon>
        <taxon>Aristophanesvirus aristophanes</taxon>
    </lineage>
</organism>
<protein>
    <submittedName>
        <fullName evidence="1">Uncharacterized protein</fullName>
    </submittedName>
</protein>
<organismHost>
    <name type="scientific">Acinetobacter baumannii</name>
    <dbReference type="NCBI Taxonomy" id="470"/>
</organismHost>
<dbReference type="EMBL" id="MT783706">
    <property type="protein sequence ID" value="QNO11432.1"/>
    <property type="molecule type" value="Genomic_DNA"/>
</dbReference>
<keyword evidence="2" id="KW-1185">Reference proteome</keyword>
<accession>A0A7G9VYL7</accession>
<name>A0A7G9VYL7_BPACA</name>
<dbReference type="Proteomes" id="UP000516232">
    <property type="component" value="Segment"/>
</dbReference>
<evidence type="ECO:0000313" key="2">
    <source>
        <dbReference type="Proteomes" id="UP000516232"/>
    </source>
</evidence>
<reference evidence="1 2" key="1">
    <citation type="submission" date="2020-07" db="EMBL/GenBank/DDBJ databases">
        <authorList>
            <person name="Shneider M.M."/>
            <person name="Timoshina O.V."/>
            <person name="Evseev P.V."/>
            <person name="Shelenkov A.A."/>
            <person name="Mikhailova Y.V."/>
            <person name="Yanushevich Y."/>
            <person name="Shagin D.A."/>
            <person name="Miroshnikov K.A."/>
        </authorList>
    </citation>
    <scope>NUCLEOTIDE SEQUENCE [LARGE SCALE GENOMIC DNA]</scope>
</reference>
<evidence type="ECO:0000313" key="1">
    <source>
        <dbReference type="EMBL" id="QNO11432.1"/>
    </source>
</evidence>
<sequence>MQSFQRKLPEVQYTFKVKSGKRIRKFLEDHGCNLDRVFSGDQRIITVYCGNCYDYTVGSELNPINTTPKEFKRIVREALGESK</sequence>
<gene>
    <name evidence="1" type="ORF">Aristophanes_00008</name>
</gene>